<evidence type="ECO:0000313" key="8">
    <source>
        <dbReference type="Proteomes" id="UP001201262"/>
    </source>
</evidence>
<dbReference type="InterPro" id="IPR050416">
    <property type="entry name" value="FAD-linked_Oxidoreductase"/>
</dbReference>
<accession>A0AAD4KDQ6</accession>
<dbReference type="InterPro" id="IPR016167">
    <property type="entry name" value="FAD-bd_PCMH_sub1"/>
</dbReference>
<keyword evidence="4" id="KW-0274">FAD</keyword>
<dbReference type="SUPFAM" id="SSF56176">
    <property type="entry name" value="FAD-binding/transporter-associated domain-like"/>
    <property type="match status" value="1"/>
</dbReference>
<feature type="domain" description="FAD-binding PCMH-type" evidence="6">
    <location>
        <begin position="35"/>
        <end position="205"/>
    </location>
</feature>
<comment type="cofactor">
    <cofactor evidence="1">
        <name>FAD</name>
        <dbReference type="ChEBI" id="CHEBI:57692"/>
    </cofactor>
</comment>
<organism evidence="7 8">
    <name type="scientific">Talaromyces proteolyticus</name>
    <dbReference type="NCBI Taxonomy" id="1131652"/>
    <lineage>
        <taxon>Eukaryota</taxon>
        <taxon>Fungi</taxon>
        <taxon>Dikarya</taxon>
        <taxon>Ascomycota</taxon>
        <taxon>Pezizomycotina</taxon>
        <taxon>Eurotiomycetes</taxon>
        <taxon>Eurotiomycetidae</taxon>
        <taxon>Eurotiales</taxon>
        <taxon>Trichocomaceae</taxon>
        <taxon>Talaromyces</taxon>
        <taxon>Talaromyces sect. Bacilispori</taxon>
    </lineage>
</organism>
<keyword evidence="8" id="KW-1185">Reference proteome</keyword>
<dbReference type="RefSeq" id="XP_046065577.1">
    <property type="nucleotide sequence ID" value="XM_046218836.1"/>
</dbReference>
<keyword evidence="3" id="KW-0285">Flavoprotein</keyword>
<dbReference type="Gene3D" id="3.30.465.10">
    <property type="match status" value="1"/>
</dbReference>
<dbReference type="PANTHER" id="PTHR42973:SF39">
    <property type="entry name" value="FAD-BINDING PCMH-TYPE DOMAIN-CONTAINING PROTEIN"/>
    <property type="match status" value="1"/>
</dbReference>
<dbReference type="GO" id="GO:0071949">
    <property type="term" value="F:FAD binding"/>
    <property type="evidence" value="ECO:0007669"/>
    <property type="project" value="InterPro"/>
</dbReference>
<evidence type="ECO:0000256" key="5">
    <source>
        <dbReference type="ARBA" id="ARBA00023002"/>
    </source>
</evidence>
<dbReference type="Proteomes" id="UP001201262">
    <property type="component" value="Unassembled WGS sequence"/>
</dbReference>
<dbReference type="Pfam" id="PF08031">
    <property type="entry name" value="BBE"/>
    <property type="match status" value="1"/>
</dbReference>
<evidence type="ECO:0000256" key="3">
    <source>
        <dbReference type="ARBA" id="ARBA00022630"/>
    </source>
</evidence>
<dbReference type="Gene3D" id="3.40.462.20">
    <property type="match status" value="1"/>
</dbReference>
<dbReference type="Gene3D" id="3.30.43.10">
    <property type="entry name" value="Uridine Diphospho-n-acetylenolpyruvylglucosamine Reductase, domain 2"/>
    <property type="match status" value="1"/>
</dbReference>
<dbReference type="Pfam" id="PF01565">
    <property type="entry name" value="FAD_binding_4"/>
    <property type="match status" value="1"/>
</dbReference>
<evidence type="ECO:0000256" key="1">
    <source>
        <dbReference type="ARBA" id="ARBA00001974"/>
    </source>
</evidence>
<dbReference type="InterPro" id="IPR016169">
    <property type="entry name" value="FAD-bd_PCMH_sub2"/>
</dbReference>
<dbReference type="EMBL" id="JAJTJA010000016">
    <property type="protein sequence ID" value="KAH8689151.1"/>
    <property type="molecule type" value="Genomic_DNA"/>
</dbReference>
<sequence length="461" mass="50937">MPFLSYPAALQLKKELGEQMPDDYLQSISHWSDTCAKGAGAVVKVTSAQEVSMVIAFATKQYIPFVVYSGGFNTSGASSTYGGIVISLENMHSVAVNPKSNTVTVQGGARWVDVDKAAAEHGLAVVGATANHLSVGGTTLGGGLGWLTGSHGLIIDNLLSVKMVLANTHIVTASISENPDLFWAVRGAGQDFGVATEFTFKAYPQRDSVFAGLLFFKQNVLEKIVEFANKLDKTRNGNQGMFFGFTDYMQETAIVAILFYNGIQEEAEKFFEPILSLSPVRNNTKMMPYFEANGVVNVAARATGRKRISGTSIKPPLDIDLIREIYREFDMVMANYPVGNSMMIFEIVPYDEVVKVPNDATAYANRGRYYNVASIFCWEGEQLDGRMKTLQHFMMNKIRQHSFHYNDDGVGVYANYAGYETNAKELFGDNLPRLQELKKKYDPNNVFRKWHDLLVETGSVG</sequence>
<keyword evidence="5" id="KW-0560">Oxidoreductase</keyword>
<comment type="similarity">
    <text evidence="2">Belongs to the oxygen-dependent FAD-linked oxidoreductase family.</text>
</comment>
<dbReference type="InterPro" id="IPR012951">
    <property type="entry name" value="BBE"/>
</dbReference>
<dbReference type="PROSITE" id="PS51387">
    <property type="entry name" value="FAD_PCMH"/>
    <property type="match status" value="1"/>
</dbReference>
<dbReference type="PANTHER" id="PTHR42973">
    <property type="entry name" value="BINDING OXIDOREDUCTASE, PUTATIVE (AFU_ORTHOLOGUE AFUA_1G17690)-RELATED"/>
    <property type="match status" value="1"/>
</dbReference>
<evidence type="ECO:0000256" key="2">
    <source>
        <dbReference type="ARBA" id="ARBA00005466"/>
    </source>
</evidence>
<evidence type="ECO:0000256" key="4">
    <source>
        <dbReference type="ARBA" id="ARBA00022827"/>
    </source>
</evidence>
<name>A0AAD4KDQ6_9EURO</name>
<proteinExistence type="inferred from homology"/>
<comment type="caution">
    <text evidence="7">The sequence shown here is derived from an EMBL/GenBank/DDBJ whole genome shotgun (WGS) entry which is preliminary data.</text>
</comment>
<protein>
    <submittedName>
        <fullName evidence="7">FAD binding oxidoreductase</fullName>
    </submittedName>
</protein>
<reference evidence="7" key="1">
    <citation type="submission" date="2021-12" db="EMBL/GenBank/DDBJ databases">
        <title>Convergent genome expansion in fungi linked to evolution of root-endophyte symbiosis.</title>
        <authorList>
            <consortium name="DOE Joint Genome Institute"/>
            <person name="Ke Y.-H."/>
            <person name="Bonito G."/>
            <person name="Liao H.-L."/>
            <person name="Looney B."/>
            <person name="Rojas-Flechas A."/>
            <person name="Nash J."/>
            <person name="Hameed K."/>
            <person name="Schadt C."/>
            <person name="Martin F."/>
            <person name="Crous P.W."/>
            <person name="Miettinen O."/>
            <person name="Magnuson J.K."/>
            <person name="Labbe J."/>
            <person name="Jacobson D."/>
            <person name="Doktycz M.J."/>
            <person name="Veneault-Fourrey C."/>
            <person name="Kuo A."/>
            <person name="Mondo S."/>
            <person name="Calhoun S."/>
            <person name="Riley R."/>
            <person name="Ohm R."/>
            <person name="LaButti K."/>
            <person name="Andreopoulos B."/>
            <person name="Pangilinan J."/>
            <person name="Nolan M."/>
            <person name="Tritt A."/>
            <person name="Clum A."/>
            <person name="Lipzen A."/>
            <person name="Daum C."/>
            <person name="Barry K."/>
            <person name="Grigoriev I.V."/>
            <person name="Vilgalys R."/>
        </authorList>
    </citation>
    <scope>NUCLEOTIDE SEQUENCE</scope>
    <source>
        <strain evidence="7">PMI_201</strain>
    </source>
</reference>
<dbReference type="InterPro" id="IPR006094">
    <property type="entry name" value="Oxid_FAD_bind_N"/>
</dbReference>
<dbReference type="AlphaFoldDB" id="A0AAD4KDQ6"/>
<dbReference type="InterPro" id="IPR016166">
    <property type="entry name" value="FAD-bd_PCMH"/>
</dbReference>
<dbReference type="InterPro" id="IPR036318">
    <property type="entry name" value="FAD-bd_PCMH-like_sf"/>
</dbReference>
<evidence type="ECO:0000259" key="6">
    <source>
        <dbReference type="PROSITE" id="PS51387"/>
    </source>
</evidence>
<gene>
    <name evidence="7" type="ORF">BGW36DRAFT_402163</name>
</gene>
<dbReference type="GeneID" id="70249123"/>
<dbReference type="GO" id="GO:0016491">
    <property type="term" value="F:oxidoreductase activity"/>
    <property type="evidence" value="ECO:0007669"/>
    <property type="project" value="UniProtKB-KW"/>
</dbReference>
<evidence type="ECO:0000313" key="7">
    <source>
        <dbReference type="EMBL" id="KAH8689151.1"/>
    </source>
</evidence>